<dbReference type="Proteomes" id="UP000001529">
    <property type="component" value="Chromosome IX"/>
</dbReference>
<dbReference type="EMBL" id="CM002044">
    <property type="protein sequence ID" value="EPT27430.1"/>
    <property type="molecule type" value="Genomic_DNA"/>
</dbReference>
<reference evidence="1" key="1">
    <citation type="submission" date="2013-04" db="EMBL/GenBank/DDBJ databases">
        <authorList>
            <person name="Sibley D."/>
            <person name="Venepally P."/>
            <person name="Karamycheva S."/>
            <person name="Hadjithomas M."/>
            <person name="Khan A."/>
            <person name="Brunk B."/>
            <person name="Roos D."/>
            <person name="Caler E."/>
            <person name="Lorenzi H."/>
        </authorList>
    </citation>
    <scope>NUCLEOTIDE SEQUENCE [LARGE SCALE GENOMIC DNA]</scope>
    <source>
        <strain evidence="1">ME49</strain>
    </source>
</reference>
<organism evidence="1 2">
    <name type="scientific">Toxoplasma gondii (strain ATCC 50611 / Me49)</name>
    <dbReference type="NCBI Taxonomy" id="508771"/>
    <lineage>
        <taxon>Eukaryota</taxon>
        <taxon>Sar</taxon>
        <taxon>Alveolata</taxon>
        <taxon>Apicomplexa</taxon>
        <taxon>Conoidasida</taxon>
        <taxon>Coccidia</taxon>
        <taxon>Eucoccidiorida</taxon>
        <taxon>Eimeriorina</taxon>
        <taxon>Sarcocystidae</taxon>
        <taxon>Toxoplasma</taxon>
    </lineage>
</organism>
<dbReference type="EMBL" id="KE138834">
    <property type="protein sequence ID" value="EPT27430.1"/>
    <property type="molecule type" value="Genomic_DNA"/>
</dbReference>
<gene>
    <name evidence="1" type="ORF">TGME49_305990</name>
</gene>
<dbReference type="AlphaFoldDB" id="A0A125YGZ8"/>
<keyword evidence="2" id="KW-1185">Reference proteome</keyword>
<evidence type="ECO:0000313" key="2">
    <source>
        <dbReference type="Proteomes" id="UP000001529"/>
    </source>
</evidence>
<dbReference type="GeneID" id="7901322"/>
<name>A0A125YGZ8_TOXGM</name>
<evidence type="ECO:0000313" key="1">
    <source>
        <dbReference type="EMBL" id="EPT27430.1"/>
    </source>
</evidence>
<dbReference type="KEGG" id="tgo:TGME49_305990"/>
<accession>A0A125YGZ8</accession>
<proteinExistence type="predicted"/>
<dbReference type="RefSeq" id="XP_018636156.1">
    <property type="nucleotide sequence ID" value="XM_018782466.1"/>
</dbReference>
<sequence length="167" mass="18948">MRDARWHLLSRKRATTRAIAPRYSGAGVFAPRRLWFLAERVKVCGKNRGWSDFLSRKGSSAAACCRKWVVSKKYRKKSCKSSRRNGDARLHPGVLSRSHVLVGGDQTSGFLRGGVVVFLCQAEEVSRYSEKTAFFSQVFRGRLGSLLRNRRSRFSSTLLSPKKGFCW</sequence>
<protein>
    <submittedName>
        <fullName evidence="1">Uncharacterized protein</fullName>
    </submittedName>
</protein>